<protein>
    <recommendedName>
        <fullName evidence="2">Heterokaryon incompatibility domain-containing protein</fullName>
    </recommendedName>
</protein>
<dbReference type="InterPro" id="IPR052895">
    <property type="entry name" value="HetReg/Transcr_Mod"/>
</dbReference>
<dbReference type="PANTHER" id="PTHR24148">
    <property type="entry name" value="ANKYRIN REPEAT DOMAIN-CONTAINING PROTEIN 39 HOMOLOG-RELATED"/>
    <property type="match status" value="1"/>
</dbReference>
<dbReference type="AlphaFoldDB" id="A0A0W0FM61"/>
<comment type="caution">
    <text evidence="3">The sequence shown here is derived from an EMBL/GenBank/DDBJ whole genome shotgun (WGS) entry which is preliminary data.</text>
</comment>
<evidence type="ECO:0000313" key="3">
    <source>
        <dbReference type="EMBL" id="KTB37401.1"/>
    </source>
</evidence>
<dbReference type="Proteomes" id="UP000054988">
    <property type="component" value="Unassembled WGS sequence"/>
</dbReference>
<reference evidence="3 4" key="1">
    <citation type="submission" date="2015-12" db="EMBL/GenBank/DDBJ databases">
        <title>Draft genome sequence of Moniliophthora roreri, the causal agent of frosty pod rot of cacao.</title>
        <authorList>
            <person name="Aime M.C."/>
            <person name="Diaz-Valderrama J.R."/>
            <person name="Kijpornyongpan T."/>
            <person name="Phillips-Mora W."/>
        </authorList>
    </citation>
    <scope>NUCLEOTIDE SEQUENCE [LARGE SCALE GENOMIC DNA]</scope>
    <source>
        <strain evidence="3 4">MCA 2952</strain>
    </source>
</reference>
<name>A0A0W0FM61_MONRR</name>
<evidence type="ECO:0000259" key="2">
    <source>
        <dbReference type="Pfam" id="PF06985"/>
    </source>
</evidence>
<accession>A0A0W0FM61</accession>
<proteinExistence type="predicted"/>
<gene>
    <name evidence="3" type="ORF">WG66_10017</name>
</gene>
<feature type="domain" description="Heterokaryon incompatibility" evidence="2">
    <location>
        <begin position="170"/>
        <end position="261"/>
    </location>
</feature>
<evidence type="ECO:0000313" key="4">
    <source>
        <dbReference type="Proteomes" id="UP000054988"/>
    </source>
</evidence>
<feature type="region of interest" description="Disordered" evidence="1">
    <location>
        <begin position="31"/>
        <end position="57"/>
    </location>
</feature>
<dbReference type="InterPro" id="IPR010730">
    <property type="entry name" value="HET"/>
</dbReference>
<dbReference type="EMBL" id="LATX01001849">
    <property type="protein sequence ID" value="KTB37401.1"/>
    <property type="molecule type" value="Genomic_DNA"/>
</dbReference>
<dbReference type="PANTHER" id="PTHR24148:SF64">
    <property type="entry name" value="HETEROKARYON INCOMPATIBILITY DOMAIN-CONTAINING PROTEIN"/>
    <property type="match status" value="1"/>
</dbReference>
<sequence>MGAIISKCLPCFCLSPPQSSQLETPIPPAQFNSSAIGAAGEPHGQSEKSQSRGEICQNRADSETTIPADLWQWHDTKEDLDVDPNEVYPPKLIFSCKLDELSGKCLDITPYATPCRYRLLSLTSLRYRGLFQIYEFDELPMYSEILPNVLKNLNIPGFKLPEMSHCCAASYVWRGVAVNADPSLPSAQRAKEKGDFTVMGGEDGDPISISVLNDICWAATAGNGVATFLWLDQLSILQSSKEDKAWQIQRMYHIYSTSTTIALPGGLGRLASLDDETTWMDRAWTLQEVLAPNGVVLTLFAKDNVSDGDLRELKEVEYYSEREDATSIVAIASLFDLLDRSRNQNRTIFGFQSPQVTALLDARAGRSETSIWQCAIMRTSSRPVDMIFSIMHLLGVSLDPKLFESDDRVGATIALARGILEKQNGQASWLGGLWFLPPSPEISIFPQFPETRVDGKAIIRMPDGSSQGVVSLMSDMQSLTTWTYHSSSKYSDGEVDNDGYYTFTAGEVIPLKLAKSVSGIESVPWYISRNICLNGGDGSVWHPISRDGRPEFEDYPDHQADGLAVGFGQLQGEDHSLIYLVLKKHGEGKYHRVTHIVSPWWDARSYWFTEIKLSVGPVGGLE</sequence>
<organism evidence="3 4">
    <name type="scientific">Moniliophthora roreri</name>
    <name type="common">Frosty pod rot fungus</name>
    <name type="synonym">Monilia roreri</name>
    <dbReference type="NCBI Taxonomy" id="221103"/>
    <lineage>
        <taxon>Eukaryota</taxon>
        <taxon>Fungi</taxon>
        <taxon>Dikarya</taxon>
        <taxon>Basidiomycota</taxon>
        <taxon>Agaricomycotina</taxon>
        <taxon>Agaricomycetes</taxon>
        <taxon>Agaricomycetidae</taxon>
        <taxon>Agaricales</taxon>
        <taxon>Marasmiineae</taxon>
        <taxon>Marasmiaceae</taxon>
        <taxon>Moniliophthora</taxon>
    </lineage>
</organism>
<dbReference type="eggNOG" id="ENOG502RYNU">
    <property type="taxonomic scope" value="Eukaryota"/>
</dbReference>
<dbReference type="Pfam" id="PF06985">
    <property type="entry name" value="HET"/>
    <property type="match status" value="1"/>
</dbReference>
<evidence type="ECO:0000256" key="1">
    <source>
        <dbReference type="SAM" id="MobiDB-lite"/>
    </source>
</evidence>